<dbReference type="GO" id="GO:0018662">
    <property type="term" value="F:phenol 2-monooxygenase activity"/>
    <property type="evidence" value="ECO:0007669"/>
    <property type="project" value="InterPro"/>
</dbReference>
<dbReference type="EMBL" id="SSOD01000025">
    <property type="protein sequence ID" value="THF55183.1"/>
    <property type="molecule type" value="Genomic_DNA"/>
</dbReference>
<keyword evidence="2" id="KW-1185">Reference proteome</keyword>
<comment type="caution">
    <text evidence="1">The sequence shown here is derived from an EMBL/GenBank/DDBJ whole genome shotgun (WGS) entry which is preliminary data.</text>
</comment>
<proteinExistence type="predicted"/>
<reference evidence="1 2" key="1">
    <citation type="submission" date="2019-04" db="EMBL/GenBank/DDBJ databases">
        <title>Azoarcus rhizosphaerae sp. nov. isolated from rhizosphere of Ficus religiosa.</title>
        <authorList>
            <person name="Lin S.-Y."/>
            <person name="Hameed A."/>
            <person name="Hsu Y.-H."/>
            <person name="Young C.-C."/>
        </authorList>
    </citation>
    <scope>NUCLEOTIDE SEQUENCE [LARGE SCALE GENOMIC DNA]</scope>
    <source>
        <strain evidence="1 2">CC-YHH848</strain>
    </source>
</reference>
<dbReference type="Proteomes" id="UP000307956">
    <property type="component" value="Unassembled WGS sequence"/>
</dbReference>
<dbReference type="RefSeq" id="WP_136386985.1">
    <property type="nucleotide sequence ID" value="NZ_SSOD01000025.1"/>
</dbReference>
<accession>A0A4S4A8S6</accession>
<gene>
    <name evidence="1" type="ORF">E6O51_20985</name>
</gene>
<dbReference type="InterPro" id="IPR043010">
    <property type="entry name" value="Phenol_hydroxylase_sf"/>
</dbReference>
<sequence length="118" mass="13024">MPVKSLKKYVGVPRDVVANFHGKQVVYVSWDQHLLFAAPLMLCLPPQTTFRELVDGPLAALIAPDPDAAAVDWSTVQWLKANQPWVPDFDRSLADNGIVHKDQLRLSTPGLNSLRPAA</sequence>
<organism evidence="1 2">
    <name type="scientific">Pseudothauera rhizosphaerae</name>
    <dbReference type="NCBI Taxonomy" id="2565932"/>
    <lineage>
        <taxon>Bacteria</taxon>
        <taxon>Pseudomonadati</taxon>
        <taxon>Pseudomonadota</taxon>
        <taxon>Betaproteobacteria</taxon>
        <taxon>Rhodocyclales</taxon>
        <taxon>Zoogloeaceae</taxon>
        <taxon>Pseudothauera</taxon>
    </lineage>
</organism>
<dbReference type="InterPro" id="IPR006756">
    <property type="entry name" value="Phenol_hydroxylase"/>
</dbReference>
<dbReference type="OrthoDB" id="5343663at2"/>
<dbReference type="AlphaFoldDB" id="A0A4S4A8S6"/>
<evidence type="ECO:0000313" key="1">
    <source>
        <dbReference type="EMBL" id="THF55183.1"/>
    </source>
</evidence>
<protein>
    <submittedName>
        <fullName evidence="1">Phenol hydroxylase</fullName>
    </submittedName>
</protein>
<dbReference type="Pfam" id="PF04663">
    <property type="entry name" value="Phenol_monoox"/>
    <property type="match status" value="1"/>
</dbReference>
<name>A0A4S4A8S6_9RHOO</name>
<evidence type="ECO:0000313" key="2">
    <source>
        <dbReference type="Proteomes" id="UP000307956"/>
    </source>
</evidence>
<dbReference type="Gene3D" id="3.10.20.560">
    <property type="entry name" value="Phenol hydroxylase"/>
    <property type="match status" value="1"/>
</dbReference>